<protein>
    <recommendedName>
        <fullName evidence="4">Antitoxin</fullName>
    </recommendedName>
</protein>
<evidence type="ECO:0000313" key="2">
    <source>
        <dbReference type="EMBL" id="PIP64026.1"/>
    </source>
</evidence>
<evidence type="ECO:0008006" key="4">
    <source>
        <dbReference type="Google" id="ProtNLM"/>
    </source>
</evidence>
<dbReference type="Proteomes" id="UP000230802">
    <property type="component" value="Unassembled WGS sequence"/>
</dbReference>
<proteinExistence type="inferred from homology"/>
<evidence type="ECO:0000313" key="3">
    <source>
        <dbReference type="Proteomes" id="UP000230802"/>
    </source>
</evidence>
<dbReference type="EMBL" id="PCTD01000212">
    <property type="protein sequence ID" value="PIP64026.1"/>
    <property type="molecule type" value="Genomic_DNA"/>
</dbReference>
<gene>
    <name evidence="2" type="ORF">COW96_04865</name>
</gene>
<sequence>MKKTSVFLLRDNLASYLNEVTKTEVPLVVCKYRKPIAVIMPPKKELIKDDVDEFFGFLGGGETGDELVRRIRRNKREKKYVENLRKGIR</sequence>
<reference evidence="2 3" key="1">
    <citation type="submission" date="2017-09" db="EMBL/GenBank/DDBJ databases">
        <title>Depth-based differentiation of microbial function through sediment-hosted aquifers and enrichment of novel symbionts in the deep terrestrial subsurface.</title>
        <authorList>
            <person name="Probst A.J."/>
            <person name="Ladd B."/>
            <person name="Jarett J.K."/>
            <person name="Geller-Mcgrath D.E."/>
            <person name="Sieber C.M."/>
            <person name="Emerson J.B."/>
            <person name="Anantharaman K."/>
            <person name="Thomas B.C."/>
            <person name="Malmstrom R."/>
            <person name="Stieglmeier M."/>
            <person name="Klingl A."/>
            <person name="Woyke T."/>
            <person name="Ryan C.M."/>
            <person name="Banfield J.F."/>
        </authorList>
    </citation>
    <scope>NUCLEOTIDE SEQUENCE [LARGE SCALE GENOMIC DNA]</scope>
    <source>
        <strain evidence="2">CG22_combo_CG10-13_8_21_14_all_33_16</strain>
    </source>
</reference>
<dbReference type="AlphaFoldDB" id="A0A2H0C289"/>
<organism evidence="2 3">
    <name type="scientific">Candidatus Roizmanbacteria bacterium CG22_combo_CG10-13_8_21_14_all_33_16</name>
    <dbReference type="NCBI Taxonomy" id="1974859"/>
    <lineage>
        <taxon>Bacteria</taxon>
        <taxon>Candidatus Roizmaniibacteriota</taxon>
    </lineage>
</organism>
<comment type="similarity">
    <text evidence="1">Belongs to the phD/YefM antitoxin family.</text>
</comment>
<dbReference type="SUPFAM" id="SSF143120">
    <property type="entry name" value="YefM-like"/>
    <property type="match status" value="1"/>
</dbReference>
<evidence type="ECO:0000256" key="1">
    <source>
        <dbReference type="ARBA" id="ARBA00009981"/>
    </source>
</evidence>
<name>A0A2H0C289_9BACT</name>
<comment type="caution">
    <text evidence="2">The sequence shown here is derived from an EMBL/GenBank/DDBJ whole genome shotgun (WGS) entry which is preliminary data.</text>
</comment>
<dbReference type="InterPro" id="IPR036165">
    <property type="entry name" value="YefM-like_sf"/>
</dbReference>
<accession>A0A2H0C289</accession>